<comment type="subcellular location">
    <subcellularLocation>
        <location evidence="1">Cytoplasm</location>
        <location evidence="1">Cytoskeleton</location>
    </subcellularLocation>
</comment>
<proteinExistence type="inferred from homology"/>
<dbReference type="KEGG" id="adu:127740629"/>
<name>A0A9C6WJB0_ARADU</name>
<gene>
    <name evidence="9 10 11 12" type="primary">LOC127740629</name>
</gene>
<evidence type="ECO:0000256" key="3">
    <source>
        <dbReference type="ARBA" id="ARBA00022490"/>
    </source>
</evidence>
<reference evidence="9 10" key="2">
    <citation type="submission" date="2025-04" db="UniProtKB">
        <authorList>
            <consortium name="RefSeq"/>
        </authorList>
    </citation>
    <scope>IDENTIFICATION</scope>
    <source>
        <tissue evidence="9 10">Whole plant</tissue>
    </source>
</reference>
<dbReference type="RefSeq" id="XP_052107792.1">
    <property type="nucleotide sequence ID" value="XM_052251832.1"/>
</dbReference>
<evidence type="ECO:0000313" key="12">
    <source>
        <dbReference type="RefSeq" id="XP_052107795.1"/>
    </source>
</evidence>
<dbReference type="GO" id="GO:0008017">
    <property type="term" value="F:microtubule binding"/>
    <property type="evidence" value="ECO:0007669"/>
    <property type="project" value="InterPro"/>
</dbReference>
<feature type="region of interest" description="Disordered" evidence="7">
    <location>
        <begin position="226"/>
        <end position="249"/>
    </location>
</feature>
<dbReference type="PANTHER" id="PTHR31246:SF31">
    <property type="entry name" value="MYOSIN II HEAVY CHAIN FAMILY PROTEIN"/>
    <property type="match status" value="1"/>
</dbReference>
<dbReference type="GO" id="GO:0007010">
    <property type="term" value="P:cytoskeleton organization"/>
    <property type="evidence" value="ECO:0007669"/>
    <property type="project" value="InterPro"/>
</dbReference>
<evidence type="ECO:0000256" key="7">
    <source>
        <dbReference type="SAM" id="MobiDB-lite"/>
    </source>
</evidence>
<reference evidence="8" key="1">
    <citation type="journal article" date="2016" name="Nat. Genet.">
        <title>The genome sequences of Arachis duranensis and Arachis ipaensis, the diploid ancestors of cultivated peanut.</title>
        <authorList>
            <person name="Bertioli D.J."/>
            <person name="Cannon S.B."/>
            <person name="Froenicke L."/>
            <person name="Huang G."/>
            <person name="Farmer A.D."/>
            <person name="Cannon E.K."/>
            <person name="Liu X."/>
            <person name="Gao D."/>
            <person name="Clevenger J."/>
            <person name="Dash S."/>
            <person name="Ren L."/>
            <person name="Moretzsohn M.C."/>
            <person name="Shirasawa K."/>
            <person name="Huang W."/>
            <person name="Vidigal B."/>
            <person name="Abernathy B."/>
            <person name="Chu Y."/>
            <person name="Niederhuth C.E."/>
            <person name="Umale P."/>
            <person name="Araujo A.C."/>
            <person name="Kozik A."/>
            <person name="Kim K.D."/>
            <person name="Burow M.D."/>
            <person name="Varshney R.K."/>
            <person name="Wang X."/>
            <person name="Zhang X."/>
            <person name="Barkley N."/>
            <person name="Guimaraes P.M."/>
            <person name="Isobe S."/>
            <person name="Guo B."/>
            <person name="Liao B."/>
            <person name="Stalker H.T."/>
            <person name="Schmitz R.J."/>
            <person name="Scheffler B.E."/>
            <person name="Leal-Bertioli S.C."/>
            <person name="Xun X."/>
            <person name="Jackson S.A."/>
            <person name="Michelmore R."/>
            <person name="Ozias-Akins P."/>
        </authorList>
    </citation>
    <scope>NUCLEOTIDE SEQUENCE [LARGE SCALE GENOMIC DNA]</scope>
    <source>
        <strain evidence="8">cv. V14167</strain>
    </source>
</reference>
<keyword evidence="6" id="KW-0206">Cytoskeleton</keyword>
<dbReference type="GO" id="GO:0005874">
    <property type="term" value="C:microtubule"/>
    <property type="evidence" value="ECO:0007669"/>
    <property type="project" value="UniProtKB-KW"/>
</dbReference>
<dbReference type="InterPro" id="IPR009768">
    <property type="entry name" value="MAP70"/>
</dbReference>
<evidence type="ECO:0000313" key="8">
    <source>
        <dbReference type="Proteomes" id="UP000515211"/>
    </source>
</evidence>
<dbReference type="AlphaFoldDB" id="A0A9C6WJB0"/>
<evidence type="ECO:0000256" key="1">
    <source>
        <dbReference type="ARBA" id="ARBA00004245"/>
    </source>
</evidence>
<dbReference type="Proteomes" id="UP000515211">
    <property type="component" value="Chromosome 7"/>
</dbReference>
<dbReference type="Pfam" id="PF07058">
    <property type="entry name" value="MAP70"/>
    <property type="match status" value="1"/>
</dbReference>
<dbReference type="RefSeq" id="XP_052107795.1">
    <property type="nucleotide sequence ID" value="XM_052251835.1"/>
</dbReference>
<evidence type="ECO:0000256" key="6">
    <source>
        <dbReference type="ARBA" id="ARBA00023212"/>
    </source>
</evidence>
<evidence type="ECO:0000256" key="5">
    <source>
        <dbReference type="ARBA" id="ARBA00023054"/>
    </source>
</evidence>
<accession>A0A9C6WJB0</accession>
<keyword evidence="4" id="KW-0493">Microtubule</keyword>
<keyword evidence="5" id="KW-0175">Coiled coil</keyword>
<evidence type="ECO:0000256" key="2">
    <source>
        <dbReference type="ARBA" id="ARBA00008825"/>
    </source>
</evidence>
<dbReference type="PANTHER" id="PTHR31246">
    <property type="entry name" value="MICROTUBULE-ASSOCIATED PROTEIN 70-2"/>
    <property type="match status" value="1"/>
</dbReference>
<keyword evidence="3" id="KW-0963">Cytoplasm</keyword>
<dbReference type="GeneID" id="127740629"/>
<organism evidence="8 11">
    <name type="scientific">Arachis duranensis</name>
    <name type="common">Wild peanut</name>
    <dbReference type="NCBI Taxonomy" id="130453"/>
    <lineage>
        <taxon>Eukaryota</taxon>
        <taxon>Viridiplantae</taxon>
        <taxon>Streptophyta</taxon>
        <taxon>Embryophyta</taxon>
        <taxon>Tracheophyta</taxon>
        <taxon>Spermatophyta</taxon>
        <taxon>Magnoliopsida</taxon>
        <taxon>eudicotyledons</taxon>
        <taxon>Gunneridae</taxon>
        <taxon>Pentapetalae</taxon>
        <taxon>rosids</taxon>
        <taxon>fabids</taxon>
        <taxon>Fabales</taxon>
        <taxon>Fabaceae</taxon>
        <taxon>Papilionoideae</taxon>
        <taxon>50 kb inversion clade</taxon>
        <taxon>dalbergioids sensu lato</taxon>
        <taxon>Dalbergieae</taxon>
        <taxon>Pterocarpus clade</taxon>
        <taxon>Arachis</taxon>
    </lineage>
</organism>
<dbReference type="RefSeq" id="XP_052107794.1">
    <property type="nucleotide sequence ID" value="XM_052251834.1"/>
</dbReference>
<feature type="compositionally biased region" description="Basic and acidic residues" evidence="7">
    <location>
        <begin position="226"/>
        <end position="245"/>
    </location>
</feature>
<comment type="similarity">
    <text evidence="2">Belongs to the MAP70 family.</text>
</comment>
<dbReference type="RefSeq" id="XP_052107793.1">
    <property type="nucleotide sequence ID" value="XM_052251833.1"/>
</dbReference>
<keyword evidence="8" id="KW-1185">Reference proteome</keyword>
<evidence type="ECO:0000313" key="11">
    <source>
        <dbReference type="RefSeq" id="XP_052107794.1"/>
    </source>
</evidence>
<evidence type="ECO:0000313" key="10">
    <source>
        <dbReference type="RefSeq" id="XP_052107793.1"/>
    </source>
</evidence>
<sequence length="287" mass="32714">MMADLEKRIVNLENRRRNNCCEDGLKQLSNNATNSNAFYNPSKEVKSNILGFLTTSSGLKKRSTSQCRGFAVGSCLFQQPNTKNMFKDNVAWMLKQGSPARKRHCAAENVVTGIWALRSKAVDSGEKENETHVNTNMKLNWFSNEYEVAEIRNTVVVDEDYKSKIPNDFGSEDVVSCFVYDKFQKEVVNLRKSCEVEDSNLQAKDEEIKKFDGLTNAMEVELKKMKREAAARENEASSTKLDDKKKTRSTSTSKRFSKLKLISMFGLFVEDYTMTLLLNCCRVTKDH</sequence>
<evidence type="ECO:0000313" key="9">
    <source>
        <dbReference type="RefSeq" id="XP_052107792.1"/>
    </source>
</evidence>
<evidence type="ECO:0000256" key="4">
    <source>
        <dbReference type="ARBA" id="ARBA00022701"/>
    </source>
</evidence>
<protein>
    <submittedName>
        <fullName evidence="9 10">Microtubule-associated protein 70-5-like isoform X1</fullName>
    </submittedName>
</protein>